<dbReference type="Ensembl" id="ENSOTST00005160413.1">
    <property type="protein sequence ID" value="ENSOTSP00005140092.1"/>
    <property type="gene ID" value="ENSOTSG00005058257.1"/>
</dbReference>
<reference evidence="6" key="1">
    <citation type="journal article" date="2018" name="PLoS ONE">
        <title>Chinook salmon (Oncorhynchus tshawytscha) genome and transcriptome.</title>
        <authorList>
            <person name="Christensen K.A."/>
            <person name="Leong J.S."/>
            <person name="Sakhrani D."/>
            <person name="Biagi C.A."/>
            <person name="Minkley D.R."/>
            <person name="Withler R.E."/>
            <person name="Rondeau E.B."/>
            <person name="Koop B.F."/>
            <person name="Devlin R.H."/>
        </authorList>
    </citation>
    <scope>NUCLEOTIDE SEQUENCE [LARGE SCALE GENOMIC DNA]</scope>
</reference>
<dbReference type="Proteomes" id="UP000694402">
    <property type="component" value="Unassembled WGS sequence"/>
</dbReference>
<protein>
    <recommendedName>
        <fullName evidence="4">BTB domain-containing protein</fullName>
    </recommendedName>
</protein>
<dbReference type="PANTHER" id="PTHR21637">
    <property type="entry name" value="BTB/POZ DOMAIN-CONTAINING PROTEIN 10-RELATED"/>
    <property type="match status" value="1"/>
</dbReference>
<keyword evidence="2" id="KW-0963">Cytoplasm</keyword>
<dbReference type="SMART" id="SM00225">
    <property type="entry name" value="BTB"/>
    <property type="match status" value="1"/>
</dbReference>
<evidence type="ECO:0000313" key="5">
    <source>
        <dbReference type="Ensembl" id="ENSOTSP00005140092.1"/>
    </source>
</evidence>
<dbReference type="SUPFAM" id="SSF54695">
    <property type="entry name" value="POZ domain"/>
    <property type="match status" value="1"/>
</dbReference>
<name>A0AAZ3RES4_ONCTS</name>
<feature type="region of interest" description="Disordered" evidence="3">
    <location>
        <begin position="398"/>
        <end position="443"/>
    </location>
</feature>
<dbReference type="AlphaFoldDB" id="A0AAZ3RES4"/>
<proteinExistence type="predicted"/>
<reference evidence="5" key="2">
    <citation type="submission" date="2025-08" db="UniProtKB">
        <authorList>
            <consortium name="Ensembl"/>
        </authorList>
    </citation>
    <scope>IDENTIFICATION</scope>
</reference>
<accession>A0AAZ3RES4</accession>
<feature type="region of interest" description="Disordered" evidence="3">
    <location>
        <begin position="39"/>
        <end position="99"/>
    </location>
</feature>
<organism evidence="5 6">
    <name type="scientific">Oncorhynchus tshawytscha</name>
    <name type="common">Chinook salmon</name>
    <name type="synonym">Salmo tshawytscha</name>
    <dbReference type="NCBI Taxonomy" id="74940"/>
    <lineage>
        <taxon>Eukaryota</taxon>
        <taxon>Metazoa</taxon>
        <taxon>Chordata</taxon>
        <taxon>Craniata</taxon>
        <taxon>Vertebrata</taxon>
        <taxon>Euteleostomi</taxon>
        <taxon>Actinopterygii</taxon>
        <taxon>Neopterygii</taxon>
        <taxon>Teleostei</taxon>
        <taxon>Protacanthopterygii</taxon>
        <taxon>Salmoniformes</taxon>
        <taxon>Salmonidae</taxon>
        <taxon>Salmoninae</taxon>
        <taxon>Oncorhynchus</taxon>
    </lineage>
</organism>
<reference evidence="5" key="3">
    <citation type="submission" date="2025-09" db="UniProtKB">
        <authorList>
            <consortium name="Ensembl"/>
        </authorList>
    </citation>
    <scope>IDENTIFICATION</scope>
</reference>
<dbReference type="FunFam" id="3.30.710.10:FF:000017">
    <property type="entry name" value="BTB/POZ domain-containing protein 10 isoform X1"/>
    <property type="match status" value="1"/>
</dbReference>
<dbReference type="Gene3D" id="3.30.710.10">
    <property type="entry name" value="Potassium Channel Kv1.1, Chain A"/>
    <property type="match status" value="1"/>
</dbReference>
<evidence type="ECO:0000259" key="4">
    <source>
        <dbReference type="SMART" id="SM00225"/>
    </source>
</evidence>
<dbReference type="InterPro" id="IPR039885">
    <property type="entry name" value="BTBD10/KCTD20_BTB/POZ"/>
</dbReference>
<dbReference type="Pfam" id="PF16017">
    <property type="entry name" value="BTB_3"/>
    <property type="match status" value="1"/>
</dbReference>
<evidence type="ECO:0000313" key="6">
    <source>
        <dbReference type="Proteomes" id="UP000694402"/>
    </source>
</evidence>
<feature type="compositionally biased region" description="Basic and acidic residues" evidence="3">
    <location>
        <begin position="49"/>
        <end position="70"/>
    </location>
</feature>
<evidence type="ECO:0000256" key="2">
    <source>
        <dbReference type="ARBA" id="ARBA00022490"/>
    </source>
</evidence>
<dbReference type="GO" id="GO:0042327">
    <property type="term" value="P:positive regulation of phosphorylation"/>
    <property type="evidence" value="ECO:0007669"/>
    <property type="project" value="TreeGrafter"/>
</dbReference>
<comment type="subcellular location">
    <subcellularLocation>
        <location evidence="1">Cytoplasm</location>
    </subcellularLocation>
</comment>
<dbReference type="InterPro" id="IPR000210">
    <property type="entry name" value="BTB/POZ_dom"/>
</dbReference>
<dbReference type="InterPro" id="IPR039886">
    <property type="entry name" value="BTBD10/KCTD20"/>
</dbReference>
<keyword evidence="6" id="KW-1185">Reference proteome</keyword>
<dbReference type="GO" id="GO:0005737">
    <property type="term" value="C:cytoplasm"/>
    <property type="evidence" value="ECO:0007669"/>
    <property type="project" value="UniProtKB-SubCell"/>
</dbReference>
<feature type="compositionally biased region" description="Polar residues" evidence="3">
    <location>
        <begin position="79"/>
        <end position="98"/>
    </location>
</feature>
<feature type="domain" description="BTB" evidence="4">
    <location>
        <begin position="127"/>
        <end position="232"/>
    </location>
</feature>
<evidence type="ECO:0000256" key="3">
    <source>
        <dbReference type="SAM" id="MobiDB-lite"/>
    </source>
</evidence>
<dbReference type="GeneTree" id="ENSGT00390000007975"/>
<gene>
    <name evidence="5" type="primary">LOC112247066</name>
</gene>
<evidence type="ECO:0000256" key="1">
    <source>
        <dbReference type="ARBA" id="ARBA00004496"/>
    </source>
</evidence>
<dbReference type="PANTHER" id="PTHR21637:SF5">
    <property type="entry name" value="BTB_POZ DOMAIN-CONTAINING PROTEIN 10"/>
    <property type="match status" value="1"/>
</dbReference>
<dbReference type="InterPro" id="IPR011333">
    <property type="entry name" value="SKP1/BTB/POZ_sf"/>
</dbReference>
<sequence>ITLVVILQTPIQSDIQKQPGSTPCSRSCASRLEAGLVKMSLHGASGGNDRSRDRRRSSDRSRDSSHERGEGQLTPCIRNVTSPTRQHNSGEISPSSSMGDMVFVYENSKEGLGTGLGTRSIRTSGSERVTLIVDNTRFVVDPSIFTAQPNTMLGRMFGSGREHNFTRPNEKGEYEVAEGISSTVFRAILDYYKSGIIRCPDGISIPELREACDYLCITFDYSTIKCRDLSALMHELSNDGARRQFEFYLEEMVVSLMVASAQSGERECHIVVLTDDDVVDWDEEYPPQMGEEYSQIIYSTKLYRFFKYIENRDVAKSVLKERGLKKIRLGIEGYPTYKEKVKKRPGGRPEVIYNYVQRPFIRMSWEKEEGKSRHVDFQCVKSKSITNLAAAAADIPQDQLVNMHPGPQVDELDNLPNQPPSGPQYSNNYNNDPGDPDAPSPAV</sequence>